<accession>A0ABY7E3M0</accession>
<protein>
    <recommendedName>
        <fullName evidence="3">C2H2-type domain-containing protein</fullName>
    </recommendedName>
</protein>
<organism evidence="1 2">
    <name type="scientific">Mya arenaria</name>
    <name type="common">Soft-shell clam</name>
    <dbReference type="NCBI Taxonomy" id="6604"/>
    <lineage>
        <taxon>Eukaryota</taxon>
        <taxon>Metazoa</taxon>
        <taxon>Spiralia</taxon>
        <taxon>Lophotrochozoa</taxon>
        <taxon>Mollusca</taxon>
        <taxon>Bivalvia</taxon>
        <taxon>Autobranchia</taxon>
        <taxon>Heteroconchia</taxon>
        <taxon>Euheterodonta</taxon>
        <taxon>Imparidentia</taxon>
        <taxon>Neoheterodontei</taxon>
        <taxon>Myida</taxon>
        <taxon>Myoidea</taxon>
        <taxon>Myidae</taxon>
        <taxon>Mya</taxon>
    </lineage>
</organism>
<proteinExistence type="predicted"/>
<name>A0ABY7E3M0_MYAAR</name>
<dbReference type="Proteomes" id="UP001164746">
    <property type="component" value="Chromosome 5"/>
</dbReference>
<sequence>MISYEQSTLIIKAKQEEALHTSGFPPGLINQLVAGFSRHKRSSFESRPRFVKAHENVDGHSNVRRSVKSSTCKYHSLLKQRKEMIYRCEICNIHLCKQANLQMSTLRKHNESREHTEGETIIKLRTNRATPVITRVKSNSDTDCPEPDPST</sequence>
<keyword evidence="2" id="KW-1185">Reference proteome</keyword>
<reference evidence="1" key="1">
    <citation type="submission" date="2022-11" db="EMBL/GenBank/DDBJ databases">
        <title>Centuries of genome instability and evolution in soft-shell clam transmissible cancer (bioRxiv).</title>
        <authorList>
            <person name="Hart S.F.M."/>
            <person name="Yonemitsu M.A."/>
            <person name="Giersch R.M."/>
            <person name="Beal B.F."/>
            <person name="Arriagada G."/>
            <person name="Davis B.W."/>
            <person name="Ostrander E.A."/>
            <person name="Goff S.P."/>
            <person name="Metzger M.J."/>
        </authorList>
    </citation>
    <scope>NUCLEOTIDE SEQUENCE</scope>
    <source>
        <strain evidence="1">MELC-2E11</strain>
        <tissue evidence="1">Siphon/mantle</tissue>
    </source>
</reference>
<evidence type="ECO:0008006" key="3">
    <source>
        <dbReference type="Google" id="ProtNLM"/>
    </source>
</evidence>
<gene>
    <name evidence="1" type="ORF">MAR_019947</name>
</gene>
<evidence type="ECO:0000313" key="1">
    <source>
        <dbReference type="EMBL" id="WAR04578.1"/>
    </source>
</evidence>
<evidence type="ECO:0000313" key="2">
    <source>
        <dbReference type="Proteomes" id="UP001164746"/>
    </source>
</evidence>
<dbReference type="EMBL" id="CP111016">
    <property type="protein sequence ID" value="WAR04578.1"/>
    <property type="molecule type" value="Genomic_DNA"/>
</dbReference>